<dbReference type="AlphaFoldDB" id="A0A7C4PKM8"/>
<evidence type="ECO:0000313" key="1">
    <source>
        <dbReference type="EMBL" id="HGS21306.1"/>
    </source>
</evidence>
<dbReference type="PANTHER" id="PTHR46523">
    <property type="entry name" value="DCTP PYROPHOSPHATASE 1"/>
    <property type="match status" value="1"/>
</dbReference>
<dbReference type="InterPro" id="IPR025984">
    <property type="entry name" value="DCTPP"/>
</dbReference>
<dbReference type="EMBL" id="DSYK01000282">
    <property type="protein sequence ID" value="HGS21306.1"/>
    <property type="molecule type" value="Genomic_DNA"/>
</dbReference>
<accession>A0A7C4PKM8</accession>
<proteinExistence type="predicted"/>
<comment type="caution">
    <text evidence="1">The sequence shown here is derived from an EMBL/GenBank/DDBJ whole genome shotgun (WGS) entry which is preliminary data.</text>
</comment>
<dbReference type="Gene3D" id="1.10.287.1080">
    <property type="entry name" value="MazG-like"/>
    <property type="match status" value="1"/>
</dbReference>
<dbReference type="InterPro" id="IPR052555">
    <property type="entry name" value="dCTP_Pyrophosphatase"/>
</dbReference>
<sequence>MQITDLTHAMDQFVRSKGWYDPDSPRPQTPRNIAISLSLEASEVLEHFQWHETPENAHDLAGELADVALYLLQLAHLTGIDLEKAILQKLEENYQRNWPAV</sequence>
<dbReference type="PIRSF" id="PIRSF029826">
    <property type="entry name" value="UCP029826_pph"/>
    <property type="match status" value="1"/>
</dbReference>
<dbReference type="SUPFAM" id="SSF101386">
    <property type="entry name" value="all-alpha NTP pyrophosphatases"/>
    <property type="match status" value="1"/>
</dbReference>
<reference evidence="1" key="1">
    <citation type="journal article" date="2020" name="mSystems">
        <title>Genome- and Community-Level Interaction Insights into Carbon Utilization and Element Cycling Functions of Hydrothermarchaeota in Hydrothermal Sediment.</title>
        <authorList>
            <person name="Zhou Z."/>
            <person name="Liu Y."/>
            <person name="Xu W."/>
            <person name="Pan J."/>
            <person name="Luo Z.H."/>
            <person name="Li M."/>
        </authorList>
    </citation>
    <scope>NUCLEOTIDE SEQUENCE [LARGE SCALE GENOMIC DNA]</scope>
    <source>
        <strain evidence="1">SpSt-573</strain>
    </source>
</reference>
<dbReference type="GO" id="GO:0047429">
    <property type="term" value="F:nucleoside triphosphate diphosphatase activity"/>
    <property type="evidence" value="ECO:0007669"/>
    <property type="project" value="InterPro"/>
</dbReference>
<dbReference type="Pfam" id="PF12643">
    <property type="entry name" value="MazG-like"/>
    <property type="match status" value="1"/>
</dbReference>
<protein>
    <submittedName>
        <fullName evidence="1">Nucleotide pyrophosphohydrolase</fullName>
    </submittedName>
</protein>
<dbReference type="PANTHER" id="PTHR46523:SF1">
    <property type="entry name" value="DCTP PYROPHOSPHATASE 1"/>
    <property type="match status" value="1"/>
</dbReference>
<gene>
    <name evidence="1" type="ORF">ENT37_05490</name>
</gene>
<dbReference type="CDD" id="cd11537">
    <property type="entry name" value="NTP-PPase_RS21-C6_like"/>
    <property type="match status" value="1"/>
</dbReference>
<keyword evidence="1" id="KW-0378">Hydrolase</keyword>
<dbReference type="GO" id="GO:0009143">
    <property type="term" value="P:nucleoside triphosphate catabolic process"/>
    <property type="evidence" value="ECO:0007669"/>
    <property type="project" value="InterPro"/>
</dbReference>
<name>A0A7C4PKM8_9CHLR</name>
<organism evidence="1">
    <name type="scientific">Anaerolinea thermolimosa</name>
    <dbReference type="NCBI Taxonomy" id="229919"/>
    <lineage>
        <taxon>Bacteria</taxon>
        <taxon>Bacillati</taxon>
        <taxon>Chloroflexota</taxon>
        <taxon>Anaerolineae</taxon>
        <taxon>Anaerolineales</taxon>
        <taxon>Anaerolineaceae</taxon>
        <taxon>Anaerolinea</taxon>
    </lineage>
</organism>